<dbReference type="Proteomes" id="UP000199488">
    <property type="component" value="Unassembled WGS sequence"/>
</dbReference>
<dbReference type="SUPFAM" id="SSF54913">
    <property type="entry name" value="GlnB-like"/>
    <property type="match status" value="1"/>
</dbReference>
<dbReference type="PANTHER" id="PTHR38456">
    <property type="entry name" value="CYCLIC DI-AMP RECEPTOR A"/>
    <property type="match status" value="1"/>
</dbReference>
<protein>
    <submittedName>
        <fullName evidence="1">Uncharacterized protein YaaQ</fullName>
    </submittedName>
</protein>
<dbReference type="EMBL" id="FNNC01000006">
    <property type="protein sequence ID" value="SDW89551.1"/>
    <property type="molecule type" value="Genomic_DNA"/>
</dbReference>
<dbReference type="AlphaFoldDB" id="A0A1H2X9R3"/>
<name>A0A1H2X9R3_9BACI</name>
<dbReference type="InterPro" id="IPR010375">
    <property type="entry name" value="CdAMP_rec"/>
</dbReference>
<dbReference type="RefSeq" id="WP_091616195.1">
    <property type="nucleotide sequence ID" value="NZ_FNNC01000006.1"/>
</dbReference>
<reference evidence="1 2" key="1">
    <citation type="submission" date="2016-10" db="EMBL/GenBank/DDBJ databases">
        <authorList>
            <person name="de Groot N.N."/>
        </authorList>
    </citation>
    <scope>NUCLEOTIDE SEQUENCE [LARGE SCALE GENOMIC DNA]</scope>
    <source>
        <strain evidence="1 2">DSM 23126</strain>
    </source>
</reference>
<accession>A0A1H2X9R3</accession>
<gene>
    <name evidence="1" type="ORF">SAMN05421781_2726</name>
</gene>
<evidence type="ECO:0000313" key="2">
    <source>
        <dbReference type="Proteomes" id="UP000199488"/>
    </source>
</evidence>
<organism evidence="1 2">
    <name type="scientific">Marinococcus luteus</name>
    <dbReference type="NCBI Taxonomy" id="1122204"/>
    <lineage>
        <taxon>Bacteria</taxon>
        <taxon>Bacillati</taxon>
        <taxon>Bacillota</taxon>
        <taxon>Bacilli</taxon>
        <taxon>Bacillales</taxon>
        <taxon>Bacillaceae</taxon>
        <taxon>Marinococcus</taxon>
    </lineage>
</organism>
<dbReference type="InterPro" id="IPR015867">
    <property type="entry name" value="N-reg_PII/ATP_PRibTrfase_C"/>
</dbReference>
<dbReference type="PANTHER" id="PTHR38456:SF1">
    <property type="entry name" value="CYCLIC DI-AMP RECEPTOR A"/>
    <property type="match status" value="1"/>
</dbReference>
<dbReference type="Pfam" id="PF06153">
    <property type="entry name" value="CdAMP_rec"/>
    <property type="match status" value="1"/>
</dbReference>
<sequence>MKLLLCIIDNFYTDQVEMEMKDKGYRMTEIASSGGFLKKGNTTFMFGVNEEEVPKLKTDLKDICLAYEKHRGKRPEHSNRFTSFLLDVSMLPFFQSAEADENR</sequence>
<dbReference type="STRING" id="1122204.SAMN05421781_2726"/>
<dbReference type="InterPro" id="IPR011322">
    <property type="entry name" value="N-reg_PII-like_a/b"/>
</dbReference>
<dbReference type="Gene3D" id="3.30.70.120">
    <property type="match status" value="1"/>
</dbReference>
<keyword evidence="2" id="KW-1185">Reference proteome</keyword>
<proteinExistence type="predicted"/>
<evidence type="ECO:0000313" key="1">
    <source>
        <dbReference type="EMBL" id="SDW89551.1"/>
    </source>
</evidence>
<dbReference type="OrthoDB" id="9794275at2"/>